<dbReference type="Pfam" id="PF13593">
    <property type="entry name" value="SBF_like"/>
    <property type="match status" value="1"/>
</dbReference>
<dbReference type="InterPro" id="IPR038770">
    <property type="entry name" value="Na+/solute_symporter_sf"/>
</dbReference>
<dbReference type="EMBL" id="AMCW01000126">
    <property type="protein sequence ID" value="EKK00314.1"/>
    <property type="molecule type" value="Genomic_DNA"/>
</dbReference>
<reference evidence="2 3" key="1">
    <citation type="journal article" date="2013" name="Mar. Genomics">
        <title>Expression of sulfatases in Rhodopirellula baltica and the diversity of sulfatases in the genus Rhodopirellula.</title>
        <authorList>
            <person name="Wegner C.E."/>
            <person name="Richter-Heitmann T."/>
            <person name="Klindworth A."/>
            <person name="Klockow C."/>
            <person name="Richter M."/>
            <person name="Achstetter T."/>
            <person name="Glockner F.O."/>
            <person name="Harder J."/>
        </authorList>
    </citation>
    <scope>NUCLEOTIDE SEQUENCE [LARGE SCALE GENOMIC DNA]</scope>
    <source>
        <strain evidence="2 3">SH28</strain>
    </source>
</reference>
<feature type="transmembrane region" description="Helical" evidence="1">
    <location>
        <begin position="252"/>
        <end position="276"/>
    </location>
</feature>
<feature type="transmembrane region" description="Helical" evidence="1">
    <location>
        <begin position="41"/>
        <end position="61"/>
    </location>
</feature>
<name>K5DBX6_RHOBT</name>
<sequence>MNRMKPLLAWGRRHGFLLTLAVLFAIGFTAADYLRPVAEQDWLRSAVVFAVMWASGMTLPLRSVTDAVRRPTAVLAAVSLNTVAVPLAAWWIAGWIAPEWKLSFYVASLVPCTLASAMVWTRRAGGDDSIPMLTTVVTNLACVGVIPLGWWLVSDTEAVAELARGLQEIGAAVGGDGSGGQTLASQAIKLGLVVVAPLTLAQCMRHWGWAEWADRAKPTLSWAAQGGILVMVLFGAVTTADKLVSITEEDGVAVFAQLIAAASVIHLVCLLIGILFTRWGLGRGRETQIAVGFSASQKTLAIGLQASMDLGVSVLPMIVYHITQLVWDTVVADAWLAKGEKDTAE</sequence>
<keyword evidence="1" id="KW-0812">Transmembrane</keyword>
<organism evidence="2 3">
    <name type="scientific">Rhodopirellula baltica SH28</name>
    <dbReference type="NCBI Taxonomy" id="993517"/>
    <lineage>
        <taxon>Bacteria</taxon>
        <taxon>Pseudomonadati</taxon>
        <taxon>Planctomycetota</taxon>
        <taxon>Planctomycetia</taxon>
        <taxon>Pirellulales</taxon>
        <taxon>Pirellulaceae</taxon>
        <taxon>Rhodopirellula</taxon>
    </lineage>
</organism>
<protein>
    <submittedName>
        <fullName evidence="2">Putativeprotein UCP026166, sodium bile acid symporter</fullName>
    </submittedName>
</protein>
<dbReference type="AlphaFoldDB" id="K5DBX6"/>
<feature type="transmembrane region" description="Helical" evidence="1">
    <location>
        <begin position="222"/>
        <end position="240"/>
    </location>
</feature>
<accession>K5DBX6</accession>
<comment type="caution">
    <text evidence="2">The sequence shown here is derived from an EMBL/GenBank/DDBJ whole genome shotgun (WGS) entry which is preliminary data.</text>
</comment>
<dbReference type="Gene3D" id="1.20.1530.20">
    <property type="match status" value="1"/>
</dbReference>
<keyword evidence="1" id="KW-1133">Transmembrane helix</keyword>
<dbReference type="PIRSF" id="PIRSF026166">
    <property type="entry name" value="UCP026166"/>
    <property type="match status" value="1"/>
</dbReference>
<dbReference type="PANTHER" id="PTHR18640">
    <property type="entry name" value="SOLUTE CARRIER FAMILY 10 MEMBER 7"/>
    <property type="match status" value="1"/>
</dbReference>
<keyword evidence="1" id="KW-0472">Membrane</keyword>
<evidence type="ECO:0000256" key="1">
    <source>
        <dbReference type="SAM" id="Phobius"/>
    </source>
</evidence>
<dbReference type="GO" id="GO:0005886">
    <property type="term" value="C:plasma membrane"/>
    <property type="evidence" value="ECO:0007669"/>
    <property type="project" value="TreeGrafter"/>
</dbReference>
<feature type="transmembrane region" description="Helical" evidence="1">
    <location>
        <begin position="132"/>
        <end position="153"/>
    </location>
</feature>
<dbReference type="Proteomes" id="UP000007993">
    <property type="component" value="Unassembled WGS sequence"/>
</dbReference>
<evidence type="ECO:0000313" key="3">
    <source>
        <dbReference type="Proteomes" id="UP000007993"/>
    </source>
</evidence>
<feature type="transmembrane region" description="Helical" evidence="1">
    <location>
        <begin position="102"/>
        <end position="120"/>
    </location>
</feature>
<dbReference type="PATRIC" id="fig|993517.3.peg.4762"/>
<proteinExistence type="predicted"/>
<dbReference type="PANTHER" id="PTHR18640:SF5">
    <property type="entry name" value="SODIUM_BILE ACID COTRANSPORTER 7"/>
    <property type="match status" value="1"/>
</dbReference>
<evidence type="ECO:0000313" key="2">
    <source>
        <dbReference type="EMBL" id="EKK00314.1"/>
    </source>
</evidence>
<dbReference type="InterPro" id="IPR016833">
    <property type="entry name" value="Put_Na-Bile_cotransptr"/>
</dbReference>
<gene>
    <name evidence="2" type="ORF">RBSH_04378</name>
</gene>
<feature type="transmembrane region" description="Helical" evidence="1">
    <location>
        <begin position="73"/>
        <end position="96"/>
    </location>
</feature>